<dbReference type="PANTHER" id="PTHR43300:SF11">
    <property type="entry name" value="ACETYLTRANSFERASE RV3034C-RELATED"/>
    <property type="match status" value="1"/>
</dbReference>
<name>A0ABT6MTW9_9GAMM</name>
<proteinExistence type="inferred from homology"/>
<dbReference type="RefSeq" id="WP_280943270.1">
    <property type="nucleotide sequence ID" value="NZ_JARYGX010000023.1"/>
</dbReference>
<reference evidence="5" key="2">
    <citation type="submission" date="2023-04" db="EMBL/GenBank/DDBJ databases">
        <authorList>
            <person name="Sun J.-Q."/>
        </authorList>
    </citation>
    <scope>NUCLEOTIDE SEQUENCE</scope>
    <source>
        <strain evidence="5">CC-YY355</strain>
    </source>
</reference>
<dbReference type="CDD" id="cd03349">
    <property type="entry name" value="LbH_XAT"/>
    <property type="match status" value="1"/>
</dbReference>
<keyword evidence="3" id="KW-0677">Repeat</keyword>
<keyword evidence="4 5" id="KW-0012">Acyltransferase</keyword>
<reference evidence="5" key="1">
    <citation type="journal article" date="2007" name="Int. J. Syst. Evol. Microbiol.">
        <title>Luteimonas composti sp. nov., a moderately thermophilic bacterium isolated from food waste.</title>
        <authorList>
            <person name="Young C.C."/>
            <person name="Kampfer P."/>
            <person name="Chen W.M."/>
            <person name="Yen W.S."/>
            <person name="Arun A.B."/>
            <person name="Lai W.A."/>
            <person name="Shen F.T."/>
            <person name="Rekha P.D."/>
            <person name="Lin K.Y."/>
            <person name="Chou J.H."/>
        </authorList>
    </citation>
    <scope>NUCLEOTIDE SEQUENCE</scope>
    <source>
        <strain evidence="5">CC-YY355</strain>
    </source>
</reference>
<dbReference type="Proteomes" id="UP001160550">
    <property type="component" value="Unassembled WGS sequence"/>
</dbReference>
<gene>
    <name evidence="5" type="ORF">QF205_13440</name>
</gene>
<evidence type="ECO:0000256" key="4">
    <source>
        <dbReference type="ARBA" id="ARBA00023315"/>
    </source>
</evidence>
<evidence type="ECO:0000256" key="3">
    <source>
        <dbReference type="ARBA" id="ARBA00022737"/>
    </source>
</evidence>
<sequence>MIITEELAAELWRRKILFKRRSPPPEKGKYGWARLGKDYPLGHEVRIEAYTGLYGGRFKGSIGGGKSSGLYSIGAFSYSYSPLHESMTVGRYCSISSGLTLLDSHHPLDLVTTSIITFRPTNPLVSDFMMAEGVTPYPWKAHGGKPYPVIGHDVWIGRDATLAMGIRIGHGAVIAAGALVTKDVPPYAVVGGNPARILKYRLPEEVGSELVRLEWWNYSPAALARMGFDRPARFCEELAGMIERGGIERFEPEAVVLQADPKRRKPARKGKNKQV</sequence>
<dbReference type="PANTHER" id="PTHR43300">
    <property type="entry name" value="ACETYLTRANSFERASE"/>
    <property type="match status" value="1"/>
</dbReference>
<dbReference type="GO" id="GO:0016746">
    <property type="term" value="F:acyltransferase activity"/>
    <property type="evidence" value="ECO:0007669"/>
    <property type="project" value="UniProtKB-KW"/>
</dbReference>
<comment type="similarity">
    <text evidence="1">Belongs to the transferase hexapeptide repeat family.</text>
</comment>
<dbReference type="InterPro" id="IPR018357">
    <property type="entry name" value="Hexapep_transf_CS"/>
</dbReference>
<dbReference type="InterPro" id="IPR001451">
    <property type="entry name" value="Hexapep"/>
</dbReference>
<dbReference type="SUPFAM" id="SSF51161">
    <property type="entry name" value="Trimeric LpxA-like enzymes"/>
    <property type="match status" value="1"/>
</dbReference>
<keyword evidence="2 5" id="KW-0808">Transferase</keyword>
<evidence type="ECO:0000313" key="5">
    <source>
        <dbReference type="EMBL" id="MDH7454064.1"/>
    </source>
</evidence>
<protein>
    <submittedName>
        <fullName evidence="5">CatB-related O-acetyltransferase</fullName>
        <ecNumber evidence="5">2.3.1.-</ecNumber>
    </submittedName>
</protein>
<comment type="caution">
    <text evidence="5">The sequence shown here is derived from an EMBL/GenBank/DDBJ whole genome shotgun (WGS) entry which is preliminary data.</text>
</comment>
<evidence type="ECO:0000256" key="1">
    <source>
        <dbReference type="ARBA" id="ARBA00007274"/>
    </source>
</evidence>
<evidence type="ECO:0000256" key="2">
    <source>
        <dbReference type="ARBA" id="ARBA00022679"/>
    </source>
</evidence>
<accession>A0ABT6MTW9</accession>
<dbReference type="Pfam" id="PF00132">
    <property type="entry name" value="Hexapep"/>
    <property type="match status" value="1"/>
</dbReference>
<dbReference type="Gene3D" id="2.160.10.10">
    <property type="entry name" value="Hexapeptide repeat proteins"/>
    <property type="match status" value="1"/>
</dbReference>
<dbReference type="EC" id="2.3.1.-" evidence="5"/>
<dbReference type="EMBL" id="JARYGX010000023">
    <property type="protein sequence ID" value="MDH7454064.1"/>
    <property type="molecule type" value="Genomic_DNA"/>
</dbReference>
<dbReference type="PROSITE" id="PS00101">
    <property type="entry name" value="HEXAPEP_TRANSFERASES"/>
    <property type="match status" value="1"/>
</dbReference>
<keyword evidence="6" id="KW-1185">Reference proteome</keyword>
<organism evidence="5 6">
    <name type="scientific">Luteimonas composti</name>
    <dbReference type="NCBI Taxonomy" id="398257"/>
    <lineage>
        <taxon>Bacteria</taxon>
        <taxon>Pseudomonadati</taxon>
        <taxon>Pseudomonadota</taxon>
        <taxon>Gammaproteobacteria</taxon>
        <taxon>Lysobacterales</taxon>
        <taxon>Lysobacteraceae</taxon>
        <taxon>Luteimonas</taxon>
    </lineage>
</organism>
<evidence type="ECO:0000313" key="6">
    <source>
        <dbReference type="Proteomes" id="UP001160550"/>
    </source>
</evidence>
<dbReference type="InterPro" id="IPR050179">
    <property type="entry name" value="Trans_hexapeptide_repeat"/>
</dbReference>
<dbReference type="InterPro" id="IPR011004">
    <property type="entry name" value="Trimer_LpxA-like_sf"/>
</dbReference>